<keyword evidence="3" id="KW-0732">Signal</keyword>
<feature type="binding site" evidence="2">
    <location>
        <position position="162"/>
    </location>
    <ligand>
        <name>Zn(2+)</name>
        <dbReference type="ChEBI" id="CHEBI:29105"/>
        <note>catalytic</note>
    </ligand>
</feature>
<keyword evidence="2 3" id="KW-0645">Protease</keyword>
<feature type="signal peptide" evidence="3">
    <location>
        <begin position="1"/>
        <end position="18"/>
    </location>
</feature>
<protein>
    <recommendedName>
        <fullName evidence="3">Metalloendopeptidase</fullName>
        <ecNumber evidence="3">3.4.24.-</ecNumber>
    </recommendedName>
</protein>
<evidence type="ECO:0000256" key="3">
    <source>
        <dbReference type="RuleBase" id="RU361183"/>
    </source>
</evidence>
<dbReference type="InterPro" id="IPR006026">
    <property type="entry name" value="Peptidase_Metallo"/>
</dbReference>
<sequence>MLDILLAVAGFTLVVVQSKTFHNQSLLSIPGMETMASDKYPHYTVVESVSRTKWHRHRREVIAGPIYDWNSYEIPYQIWGGDYNFQNLIRRGIRMWEESTCLRFRENMASRDAIRYVLEKGDSCFTEYIGRNGGHQDIIIGSECAEEYVVAHETGHALGFWHTHQRPDRDRHISINWKNVMEEATASFMPFRSMLQAFGIRQVSPRRVPYDYGSLMHYHAVAHAIKICSKLKQQKNNGEERGKAIMRSTLISSGCAMHLLIAN</sequence>
<keyword evidence="2 3" id="KW-0479">Metal-binding</keyword>
<dbReference type="GO" id="GO:0008270">
    <property type="term" value="F:zinc ion binding"/>
    <property type="evidence" value="ECO:0007669"/>
    <property type="project" value="UniProtKB-UniRule"/>
</dbReference>
<proteinExistence type="predicted"/>
<evidence type="ECO:0000256" key="2">
    <source>
        <dbReference type="PROSITE-ProRule" id="PRU01211"/>
    </source>
</evidence>
<dbReference type="AlphaFoldDB" id="A0A2G9UYS8"/>
<feature type="chain" id="PRO_5013426585" description="Metalloendopeptidase" evidence="3">
    <location>
        <begin position="19"/>
        <end position="263"/>
    </location>
</feature>
<comment type="caution">
    <text evidence="2">Lacks conserved residue(s) required for the propagation of feature annotation.</text>
</comment>
<accession>A0A2G9UYS8</accession>
<dbReference type="PANTHER" id="PTHR10127">
    <property type="entry name" value="DISCOIDIN, CUB, EGF, LAMININ , AND ZINC METALLOPROTEASE DOMAIN CONTAINING"/>
    <property type="match status" value="1"/>
</dbReference>
<feature type="binding site" evidence="2">
    <location>
        <position position="156"/>
    </location>
    <ligand>
        <name>Zn(2+)</name>
        <dbReference type="ChEBI" id="CHEBI:29105"/>
        <note>catalytic</note>
    </ligand>
</feature>
<evidence type="ECO:0000259" key="4">
    <source>
        <dbReference type="PROSITE" id="PS51864"/>
    </source>
</evidence>
<dbReference type="EC" id="3.4.24.-" evidence="3"/>
<dbReference type="Pfam" id="PF01400">
    <property type="entry name" value="Astacin"/>
    <property type="match status" value="1"/>
</dbReference>
<dbReference type="SMART" id="SM00235">
    <property type="entry name" value="ZnMc"/>
    <property type="match status" value="1"/>
</dbReference>
<dbReference type="GO" id="GO:0006508">
    <property type="term" value="P:proteolysis"/>
    <property type="evidence" value="ECO:0007669"/>
    <property type="project" value="UniProtKB-KW"/>
</dbReference>
<evidence type="ECO:0000256" key="1">
    <source>
        <dbReference type="ARBA" id="ARBA00023157"/>
    </source>
</evidence>
<keyword evidence="2 3" id="KW-0862">Zinc</keyword>
<feature type="domain" description="Peptidase M12A" evidence="4">
    <location>
        <begin position="60"/>
        <end position="263"/>
    </location>
</feature>
<keyword evidence="2 3" id="KW-0378">Hydrolase</keyword>
<comment type="cofactor">
    <cofactor evidence="2 3">
        <name>Zn(2+)</name>
        <dbReference type="ChEBI" id="CHEBI:29105"/>
    </cofactor>
    <text evidence="2 3">Binds 1 zinc ion per subunit.</text>
</comment>
<keyword evidence="1" id="KW-1015">Disulfide bond</keyword>
<reference evidence="5 6" key="1">
    <citation type="submission" date="2015-09" db="EMBL/GenBank/DDBJ databases">
        <title>Draft genome of the parasitic nematode Teladorsagia circumcincta isolate WARC Sus (inbred).</title>
        <authorList>
            <person name="Mitreva M."/>
        </authorList>
    </citation>
    <scope>NUCLEOTIDE SEQUENCE [LARGE SCALE GENOMIC DNA]</scope>
    <source>
        <strain evidence="5 6">S</strain>
    </source>
</reference>
<keyword evidence="6" id="KW-1185">Reference proteome</keyword>
<dbReference type="SUPFAM" id="SSF55486">
    <property type="entry name" value="Metalloproteases ('zincins'), catalytic domain"/>
    <property type="match status" value="1"/>
</dbReference>
<feature type="active site" evidence="2">
    <location>
        <position position="153"/>
    </location>
</feature>
<organism evidence="5 6">
    <name type="scientific">Teladorsagia circumcincta</name>
    <name type="common">Brown stomach worm</name>
    <name type="synonym">Ostertagia circumcincta</name>
    <dbReference type="NCBI Taxonomy" id="45464"/>
    <lineage>
        <taxon>Eukaryota</taxon>
        <taxon>Metazoa</taxon>
        <taxon>Ecdysozoa</taxon>
        <taxon>Nematoda</taxon>
        <taxon>Chromadorea</taxon>
        <taxon>Rhabditida</taxon>
        <taxon>Rhabditina</taxon>
        <taxon>Rhabditomorpha</taxon>
        <taxon>Strongyloidea</taxon>
        <taxon>Trichostrongylidae</taxon>
        <taxon>Teladorsagia</taxon>
    </lineage>
</organism>
<evidence type="ECO:0000313" key="5">
    <source>
        <dbReference type="EMBL" id="PIO75384.1"/>
    </source>
</evidence>
<dbReference type="Gene3D" id="3.40.390.10">
    <property type="entry name" value="Collagenase (Catalytic Domain)"/>
    <property type="match status" value="1"/>
</dbReference>
<dbReference type="Proteomes" id="UP000230423">
    <property type="component" value="Unassembled WGS sequence"/>
</dbReference>
<feature type="binding site" evidence="2">
    <location>
        <position position="152"/>
    </location>
    <ligand>
        <name>Zn(2+)</name>
        <dbReference type="ChEBI" id="CHEBI:29105"/>
        <note>catalytic</note>
    </ligand>
</feature>
<dbReference type="OrthoDB" id="291007at2759"/>
<name>A0A2G9UYS8_TELCI</name>
<dbReference type="CDD" id="cd04280">
    <property type="entry name" value="ZnMc_astacin_like"/>
    <property type="match status" value="1"/>
</dbReference>
<dbReference type="InterPro" id="IPR001506">
    <property type="entry name" value="Peptidase_M12A"/>
</dbReference>
<evidence type="ECO:0000313" key="6">
    <source>
        <dbReference type="Proteomes" id="UP000230423"/>
    </source>
</evidence>
<dbReference type="InterPro" id="IPR024079">
    <property type="entry name" value="MetalloPept_cat_dom_sf"/>
</dbReference>
<dbReference type="PRINTS" id="PR00480">
    <property type="entry name" value="ASTACIN"/>
</dbReference>
<dbReference type="GO" id="GO:0004222">
    <property type="term" value="F:metalloendopeptidase activity"/>
    <property type="evidence" value="ECO:0007669"/>
    <property type="project" value="UniProtKB-UniRule"/>
</dbReference>
<dbReference type="PROSITE" id="PS51864">
    <property type="entry name" value="ASTACIN"/>
    <property type="match status" value="1"/>
</dbReference>
<keyword evidence="2 3" id="KW-0482">Metalloprotease</keyword>
<gene>
    <name evidence="5" type="ORF">TELCIR_02568</name>
</gene>
<dbReference type="EMBL" id="KZ345146">
    <property type="protein sequence ID" value="PIO75384.1"/>
    <property type="molecule type" value="Genomic_DNA"/>
</dbReference>
<dbReference type="PANTHER" id="PTHR10127:SF819">
    <property type="entry name" value="ZINC METALLOPROTEINASE NAS-26"/>
    <property type="match status" value="1"/>
</dbReference>
<dbReference type="InterPro" id="IPR034035">
    <property type="entry name" value="Astacin-like_dom"/>
</dbReference>